<evidence type="ECO:0000313" key="2">
    <source>
        <dbReference type="Proteomes" id="UP000580856"/>
    </source>
</evidence>
<sequence>MIRFILLAANRSGTNFFRSVVSCHPDVHMFGEILFYDYEFLPDREENFYVQWLRAVQKDPSQITYRNMYACAQRFIASNFESMARMKAVGMDIKYDFWDRLPFVASYFLRNPPKVIHLVRHNTLRMHISAFLLTCRNHGVERGTLPIHEYDGFVRTGEHQVEVHICKPLLETFIHLEYRKQRFRDIASKFEHIEISYEDIVGPTQQSVSTFPPPVAEKVFGFLGVAHDVPGLVADMEKVSPPALRDIVDNYDDLCANLRSLGLERYID</sequence>
<dbReference type="Gene3D" id="3.40.50.300">
    <property type="entry name" value="P-loop containing nucleotide triphosphate hydrolases"/>
    <property type="match status" value="1"/>
</dbReference>
<dbReference type="InterPro" id="IPR027417">
    <property type="entry name" value="P-loop_NTPase"/>
</dbReference>
<dbReference type="RefSeq" id="WP_167942215.1">
    <property type="nucleotide sequence ID" value="NZ_JAATJA010000003.1"/>
</dbReference>
<dbReference type="SUPFAM" id="SSF52540">
    <property type="entry name" value="P-loop containing nucleoside triphosphate hydrolases"/>
    <property type="match status" value="1"/>
</dbReference>
<reference evidence="1 2" key="1">
    <citation type="submission" date="2020-03" db="EMBL/GenBank/DDBJ databases">
        <title>Genomic Encyclopedia of Type Strains, Phase IV (KMG-IV): sequencing the most valuable type-strain genomes for metagenomic binning, comparative biology and taxonomic classification.</title>
        <authorList>
            <person name="Goeker M."/>
        </authorList>
    </citation>
    <scope>NUCLEOTIDE SEQUENCE [LARGE SCALE GENOMIC DNA]</scope>
    <source>
        <strain evidence="1 2">DSM 24233</strain>
    </source>
</reference>
<dbReference type="AlphaFoldDB" id="A0A846QRY9"/>
<accession>A0A846QRY9</accession>
<evidence type="ECO:0008006" key="3">
    <source>
        <dbReference type="Google" id="ProtNLM"/>
    </source>
</evidence>
<keyword evidence="2" id="KW-1185">Reference proteome</keyword>
<dbReference type="Proteomes" id="UP000580856">
    <property type="component" value="Unassembled WGS sequence"/>
</dbReference>
<protein>
    <recommendedName>
        <fullName evidence="3">Sulfotransferase family protein</fullName>
    </recommendedName>
</protein>
<organism evidence="1 2">
    <name type="scientific">Desulfobaculum xiamenense</name>
    <dbReference type="NCBI Taxonomy" id="995050"/>
    <lineage>
        <taxon>Bacteria</taxon>
        <taxon>Pseudomonadati</taxon>
        <taxon>Thermodesulfobacteriota</taxon>
        <taxon>Desulfovibrionia</taxon>
        <taxon>Desulfovibrionales</taxon>
        <taxon>Desulfovibrionaceae</taxon>
        <taxon>Desulfobaculum</taxon>
    </lineage>
</organism>
<dbReference type="EMBL" id="JAATJA010000003">
    <property type="protein sequence ID" value="NJB69133.1"/>
    <property type="molecule type" value="Genomic_DNA"/>
</dbReference>
<proteinExistence type="predicted"/>
<name>A0A846QRY9_9BACT</name>
<comment type="caution">
    <text evidence="1">The sequence shown here is derived from an EMBL/GenBank/DDBJ whole genome shotgun (WGS) entry which is preliminary data.</text>
</comment>
<evidence type="ECO:0000313" key="1">
    <source>
        <dbReference type="EMBL" id="NJB69133.1"/>
    </source>
</evidence>
<gene>
    <name evidence="1" type="ORF">GGQ74_002827</name>
</gene>